<reference evidence="2" key="2">
    <citation type="submission" date="2017-06" db="EMBL/GenBank/DDBJ databases">
        <authorList>
            <person name="Kim H.J."/>
            <person name="Triplett B.A."/>
        </authorList>
    </citation>
    <scope>NUCLEOTIDE SEQUENCE [LARGE SCALE GENOMIC DNA]</scope>
    <source>
        <strain evidence="2">DSM 26170</strain>
    </source>
</reference>
<evidence type="ECO:0000259" key="1">
    <source>
        <dbReference type="Pfam" id="PF12680"/>
    </source>
</evidence>
<dbReference type="Gene3D" id="3.10.450.50">
    <property type="match status" value="1"/>
</dbReference>
<dbReference type="Pfam" id="PF12680">
    <property type="entry name" value="SnoaL_2"/>
    <property type="match status" value="1"/>
</dbReference>
<sequence length="133" mass="15034">MDTKSLIAAYYDAFNAGRTDDMLALLHDDIEHHVNEGRIRRGKALFAEFSAHMSDSYKETLTDMVIFANEAGDRAAAEFTVNGIYLKTDEGLPEARGQTYRLPAGTFFTIRDGRIARVTTYYNLADWMRQVGQ</sequence>
<name>A0A238VD13_9RHOB</name>
<dbReference type="InterPro" id="IPR032710">
    <property type="entry name" value="NTF2-like_dom_sf"/>
</dbReference>
<dbReference type="SUPFAM" id="SSF54427">
    <property type="entry name" value="NTF2-like"/>
    <property type="match status" value="1"/>
</dbReference>
<dbReference type="Proteomes" id="UP000198409">
    <property type="component" value="Unassembled WGS sequence"/>
</dbReference>
<feature type="domain" description="SnoaL-like" evidence="1">
    <location>
        <begin position="8"/>
        <end position="118"/>
    </location>
</feature>
<reference evidence="3 5" key="3">
    <citation type="submission" date="2019-02" db="EMBL/GenBank/DDBJ databases">
        <authorList>
            <person name="Zhang G."/>
        </authorList>
    </citation>
    <scope>NUCLEOTIDE SEQUENCE [LARGE SCALE GENOMIC DNA]</scope>
    <source>
        <strain evidence="3 5">CMB17</strain>
    </source>
</reference>
<reference evidence="4" key="1">
    <citation type="submission" date="2017-06" db="EMBL/GenBank/DDBJ databases">
        <authorList>
            <person name="Varghese N."/>
            <person name="Submissions S."/>
        </authorList>
    </citation>
    <scope>NUCLEOTIDE SEQUENCE [LARGE SCALE GENOMIC DNA]</scope>
    <source>
        <strain evidence="4">DSM 26170</strain>
    </source>
</reference>
<evidence type="ECO:0000313" key="2">
    <source>
        <dbReference type="EMBL" id="SNR32302.1"/>
    </source>
</evidence>
<keyword evidence="5" id="KW-1185">Reference proteome</keyword>
<evidence type="ECO:0000313" key="5">
    <source>
        <dbReference type="Proteomes" id="UP000292859"/>
    </source>
</evidence>
<dbReference type="Proteomes" id="UP000292859">
    <property type="component" value="Unassembled WGS sequence"/>
</dbReference>
<evidence type="ECO:0000313" key="3">
    <source>
        <dbReference type="EMBL" id="TBN51942.1"/>
    </source>
</evidence>
<gene>
    <name evidence="3" type="ORF">EYF88_03340</name>
    <name evidence="2" type="ORF">SAMN06265378_10245</name>
</gene>
<organism evidence="2 4">
    <name type="scientific">Paracoccus sediminis</name>
    <dbReference type="NCBI Taxonomy" id="1214787"/>
    <lineage>
        <taxon>Bacteria</taxon>
        <taxon>Pseudomonadati</taxon>
        <taxon>Pseudomonadota</taxon>
        <taxon>Alphaproteobacteria</taxon>
        <taxon>Rhodobacterales</taxon>
        <taxon>Paracoccaceae</taxon>
        <taxon>Paracoccus</taxon>
    </lineage>
</organism>
<dbReference type="InterPro" id="IPR011721">
    <property type="entry name" value="CHP02096"/>
</dbReference>
<dbReference type="EMBL" id="FZNM01000002">
    <property type="protein sequence ID" value="SNR32302.1"/>
    <property type="molecule type" value="Genomic_DNA"/>
</dbReference>
<dbReference type="OrthoDB" id="582835at2"/>
<dbReference type="RefSeq" id="WP_089386771.1">
    <property type="nucleotide sequence ID" value="NZ_FZNM01000002.1"/>
</dbReference>
<dbReference type="NCBIfam" id="TIGR02096">
    <property type="entry name" value="ketosteroid isomerase-related protein"/>
    <property type="match status" value="1"/>
</dbReference>
<proteinExistence type="predicted"/>
<evidence type="ECO:0000313" key="4">
    <source>
        <dbReference type="Proteomes" id="UP000198409"/>
    </source>
</evidence>
<dbReference type="EMBL" id="SIRL01000002">
    <property type="protein sequence ID" value="TBN51942.1"/>
    <property type="molecule type" value="Genomic_DNA"/>
</dbReference>
<protein>
    <submittedName>
        <fullName evidence="3">Isopropylmalate/homocitrate/citramalate synthase</fullName>
    </submittedName>
</protein>
<dbReference type="InterPro" id="IPR037401">
    <property type="entry name" value="SnoaL-like"/>
</dbReference>
<accession>A0A238VD13</accession>
<dbReference type="AlphaFoldDB" id="A0A238VD13"/>